<accession>A0A0M9FUW8</accession>
<dbReference type="InterPro" id="IPR035979">
    <property type="entry name" value="RBD_domain_sf"/>
</dbReference>
<feature type="compositionally biased region" description="Polar residues" evidence="2">
    <location>
        <begin position="586"/>
        <end position="603"/>
    </location>
</feature>
<protein>
    <recommendedName>
        <fullName evidence="3">RRM domain-containing protein</fullName>
    </recommendedName>
</protein>
<feature type="region of interest" description="Disordered" evidence="2">
    <location>
        <begin position="754"/>
        <end position="778"/>
    </location>
</feature>
<feature type="region of interest" description="Disordered" evidence="2">
    <location>
        <begin position="1"/>
        <end position="42"/>
    </location>
</feature>
<dbReference type="OMA" id="QIFSCYG"/>
<dbReference type="AlphaFoldDB" id="A0A0M9FUW8"/>
<feature type="region of interest" description="Disordered" evidence="2">
    <location>
        <begin position="565"/>
        <end position="604"/>
    </location>
</feature>
<name>A0A0M9FUW8_LEPPY</name>
<dbReference type="GO" id="GO:0003723">
    <property type="term" value="F:RNA binding"/>
    <property type="evidence" value="ECO:0007669"/>
    <property type="project" value="UniProtKB-UniRule"/>
</dbReference>
<feature type="region of interest" description="Disordered" evidence="2">
    <location>
        <begin position="422"/>
        <end position="499"/>
    </location>
</feature>
<evidence type="ECO:0000313" key="5">
    <source>
        <dbReference type="Proteomes" id="UP000037923"/>
    </source>
</evidence>
<dbReference type="Pfam" id="PF00076">
    <property type="entry name" value="RRM_1"/>
    <property type="match status" value="1"/>
</dbReference>
<feature type="domain" description="RRM" evidence="3">
    <location>
        <begin position="610"/>
        <end position="723"/>
    </location>
</feature>
<organism evidence="4 5">
    <name type="scientific">Leptomonas pyrrhocoris</name>
    <name type="common">Firebug parasite</name>
    <dbReference type="NCBI Taxonomy" id="157538"/>
    <lineage>
        <taxon>Eukaryota</taxon>
        <taxon>Discoba</taxon>
        <taxon>Euglenozoa</taxon>
        <taxon>Kinetoplastea</taxon>
        <taxon>Metakinetoplastina</taxon>
        <taxon>Trypanosomatida</taxon>
        <taxon>Trypanosomatidae</taxon>
        <taxon>Leishmaniinae</taxon>
        <taxon>Leptomonas</taxon>
    </lineage>
</organism>
<dbReference type="VEuPathDB" id="TriTrypDB:LpyrH10_19_0010"/>
<keyword evidence="5" id="KW-1185">Reference proteome</keyword>
<keyword evidence="1" id="KW-0694">RNA-binding</keyword>
<feature type="compositionally biased region" description="Low complexity" evidence="2">
    <location>
        <begin position="18"/>
        <end position="28"/>
    </location>
</feature>
<evidence type="ECO:0000259" key="3">
    <source>
        <dbReference type="PROSITE" id="PS50102"/>
    </source>
</evidence>
<dbReference type="PANTHER" id="PTHR15241">
    <property type="entry name" value="TRANSFORMER-2-RELATED"/>
    <property type="match status" value="1"/>
</dbReference>
<evidence type="ECO:0000313" key="4">
    <source>
        <dbReference type="EMBL" id="KPA76580.1"/>
    </source>
</evidence>
<sequence length="778" mass="83004">MYGQSSSSGNSAPAQRRTTPQPAQSSASQPPPPPPTQVLLTSPPREAATTATVTQRPYFTLCTVTSGPQQLQYSAPQQQQMQQQAVSCVASTDTQWSAVPHFHRSAAPVSASLIQTTVQAPLREAGRGGAEHSVAARPYSTKSLPSSPLMTLSHDLPISQSSTAATVNSYTAFVDADSLRGYQQATATPHFTPFFLTSVGDSLKTNLSVGGAHYIDRTDNSALYQSLSNCTLPQRSSKQQPQQPSPPQLSAQSKTVASPSVPVAAVISADATSYPTSANSSLVFASPNAREAALDTSATFFAKLGTAFAQTPGPQQQQQLPQPHGTSSNFTLQQLPSHLQTAFQPLSFTAAASVRPAVQAILIEQPTAPHAASQLPHRIDSGHSTTRNAAVQQHFDSSAADRETGRFPKSRLRRTSFSFAEAPQGLPQSSSGPQPPQQQQQQQPQYPPIYSSFTPAQEHRHPAVVHTERVNVSSGMRMESQVRSSLTGEPAPSQRLTRISFPSLTSAALNNSVNEHQFHPPRQQHHSSAPAAVTRFAHLPQSHPEDQRQHHQQLQHAFPRRDLRLSTTGSSTNTNTAAAAAASSTDAPQAITSPPQTPSQNITRRNRDKAVLFVGQLNYEATEADVAQIFSCYGKPLSVVVLKDKGKSSRRVNAAGPAAAAAAAASHSSAARRKVGGSAFVTYSSTVEADTAITALHGRYNAKDDDPDNDDEAKYLQVSYGQQTGLISTFGTMHAERLHASKPENPIPLIVLEGRSAKATSPQPEESLAEESAGVEWK</sequence>
<feature type="region of interest" description="Disordered" evidence="2">
    <location>
        <begin position="369"/>
        <end position="388"/>
    </location>
</feature>
<reference evidence="4 5" key="1">
    <citation type="submission" date="2015-07" db="EMBL/GenBank/DDBJ databases">
        <title>High-quality genome of monoxenous trypanosomatid Leptomonas pyrrhocoris.</title>
        <authorList>
            <person name="Flegontov P."/>
            <person name="Butenko A."/>
            <person name="Firsov S."/>
            <person name="Vlcek C."/>
            <person name="Logacheva M.D."/>
            <person name="Field M."/>
            <person name="Filatov D."/>
            <person name="Flegontova O."/>
            <person name="Gerasimov E."/>
            <person name="Jackson A.P."/>
            <person name="Kelly S."/>
            <person name="Opperdoes F."/>
            <person name="O'Reilly A."/>
            <person name="Votypka J."/>
            <person name="Yurchenko V."/>
            <person name="Lukes J."/>
        </authorList>
    </citation>
    <scope>NUCLEOTIDE SEQUENCE [LARGE SCALE GENOMIC DNA]</scope>
    <source>
        <strain evidence="4">H10</strain>
    </source>
</reference>
<dbReference type="SMART" id="SM00360">
    <property type="entry name" value="RRM"/>
    <property type="match status" value="1"/>
</dbReference>
<dbReference type="Proteomes" id="UP000037923">
    <property type="component" value="Unassembled WGS sequence"/>
</dbReference>
<dbReference type="RefSeq" id="XP_015655019.1">
    <property type="nucleotide sequence ID" value="XM_015806097.1"/>
</dbReference>
<dbReference type="InterPro" id="IPR012677">
    <property type="entry name" value="Nucleotide-bd_a/b_plait_sf"/>
</dbReference>
<dbReference type="InterPro" id="IPR000504">
    <property type="entry name" value="RRM_dom"/>
</dbReference>
<comment type="caution">
    <text evidence="4">The sequence shown here is derived from an EMBL/GenBank/DDBJ whole genome shotgun (WGS) entry which is preliminary data.</text>
</comment>
<dbReference type="Gene3D" id="3.30.70.330">
    <property type="match status" value="1"/>
</dbReference>
<feature type="compositionally biased region" description="Low complexity" evidence="2">
    <location>
        <begin position="233"/>
        <end position="255"/>
    </location>
</feature>
<feature type="compositionally biased region" description="Low complexity" evidence="2">
    <location>
        <begin position="566"/>
        <end position="585"/>
    </location>
</feature>
<evidence type="ECO:0000256" key="2">
    <source>
        <dbReference type="SAM" id="MobiDB-lite"/>
    </source>
</evidence>
<feature type="compositionally biased region" description="Polar residues" evidence="2">
    <location>
        <begin position="1"/>
        <end position="17"/>
    </location>
</feature>
<dbReference type="PROSITE" id="PS50102">
    <property type="entry name" value="RRM"/>
    <property type="match status" value="1"/>
</dbReference>
<feature type="region of interest" description="Disordered" evidence="2">
    <location>
        <begin position="231"/>
        <end position="255"/>
    </location>
</feature>
<dbReference type="SUPFAM" id="SSF54928">
    <property type="entry name" value="RNA-binding domain, RBD"/>
    <property type="match status" value="1"/>
</dbReference>
<dbReference type="GeneID" id="26907736"/>
<dbReference type="EMBL" id="LGTL01000019">
    <property type="protein sequence ID" value="KPA76580.1"/>
    <property type="molecule type" value="Genomic_DNA"/>
</dbReference>
<gene>
    <name evidence="4" type="ORF">ABB37_07450</name>
</gene>
<feature type="compositionally biased region" description="Basic and acidic residues" evidence="2">
    <location>
        <begin position="457"/>
        <end position="469"/>
    </location>
</feature>
<feature type="region of interest" description="Disordered" evidence="2">
    <location>
        <begin position="124"/>
        <end position="147"/>
    </location>
</feature>
<dbReference type="OrthoDB" id="267048at2759"/>
<dbReference type="PANTHER" id="PTHR15241:SF386">
    <property type="entry name" value="RNA-BINDING REGION RNP-1 DOMAIN-CONTAINING PROTEIN-RELATED"/>
    <property type="match status" value="1"/>
</dbReference>
<feature type="compositionally biased region" description="Low complexity" evidence="2">
    <location>
        <begin position="423"/>
        <end position="452"/>
    </location>
</feature>
<evidence type="ECO:0000256" key="1">
    <source>
        <dbReference type="PROSITE-ProRule" id="PRU00176"/>
    </source>
</evidence>
<proteinExistence type="predicted"/>